<gene>
    <name evidence="2" type="ORF">B0H16DRAFT_330181</name>
</gene>
<keyword evidence="3" id="KW-1185">Reference proteome</keyword>
<dbReference type="SUPFAM" id="SSF56112">
    <property type="entry name" value="Protein kinase-like (PK-like)"/>
    <property type="match status" value="1"/>
</dbReference>
<dbReference type="AlphaFoldDB" id="A0AAD7HMV3"/>
<evidence type="ECO:0000313" key="3">
    <source>
        <dbReference type="Proteomes" id="UP001215598"/>
    </source>
</evidence>
<dbReference type="EMBL" id="JARKIB010000207">
    <property type="protein sequence ID" value="KAJ7723896.1"/>
    <property type="molecule type" value="Genomic_DNA"/>
</dbReference>
<dbReference type="PANTHER" id="PTHR44329:SF214">
    <property type="entry name" value="PROTEIN KINASE DOMAIN-CONTAINING PROTEIN"/>
    <property type="match status" value="1"/>
</dbReference>
<dbReference type="InterPro" id="IPR000719">
    <property type="entry name" value="Prot_kinase_dom"/>
</dbReference>
<proteinExistence type="predicted"/>
<dbReference type="InterPro" id="IPR008271">
    <property type="entry name" value="Ser/Thr_kinase_AS"/>
</dbReference>
<dbReference type="Gene3D" id="1.10.510.10">
    <property type="entry name" value="Transferase(Phosphotransferase) domain 1"/>
    <property type="match status" value="1"/>
</dbReference>
<keyword evidence="2" id="KW-0808">Transferase</keyword>
<dbReference type="InterPro" id="IPR051681">
    <property type="entry name" value="Ser/Thr_Kinases-Pseudokinases"/>
</dbReference>
<dbReference type="Proteomes" id="UP001215598">
    <property type="component" value="Unassembled WGS sequence"/>
</dbReference>
<dbReference type="GO" id="GO:0004674">
    <property type="term" value="F:protein serine/threonine kinase activity"/>
    <property type="evidence" value="ECO:0007669"/>
    <property type="project" value="TreeGrafter"/>
</dbReference>
<evidence type="ECO:0000313" key="2">
    <source>
        <dbReference type="EMBL" id="KAJ7723896.1"/>
    </source>
</evidence>
<sequence>MIRGRSIDDSDIRKFFKEVHTWSKLDDDHILPLRGITLELGGTLSIISPWMANGSAKGYIHDGSKEPAPLLRDVAAGLHYLHTREEQVFHGDLKADNIMVTEDGRGLLADFGFSVLVSSSFSLAIAHPTGGTRLWMAPEKLAGEGDSAAADIYSFAMLTVELFTRKEPFHGETPRVTLEAVQDRRRPQKPTPVVTRNRLTDDWWNICQVCWDNDPSKRWTAKRILESLTQTTINTMDSIDAPVKTGSENEMKLTFIRREQAGHHPKTQILLTVTPAEPLPDNFTPIVWKILTFDIKDADLDRKVSGSSWVRSSPTRSSAVEMKIGEMARLILVDGKPQWSALEQGDDRRQIAASNETWAPVYLALFAVDDVAKSPIVRLGPLKPGATVASGIPVKLQAYAVSDNKVYTEGQIIEKRDLNFPLLTTDKDISAPYDLQGVRKGVEFSLESDHTGRMMMSLTSGKV</sequence>
<keyword evidence="2" id="KW-0418">Kinase</keyword>
<accession>A0AAD7HMV3</accession>
<dbReference type="Pfam" id="PF00069">
    <property type="entry name" value="Pkinase"/>
    <property type="match status" value="1"/>
</dbReference>
<reference evidence="2" key="1">
    <citation type="submission" date="2023-03" db="EMBL/GenBank/DDBJ databases">
        <title>Massive genome expansion in bonnet fungi (Mycena s.s.) driven by repeated elements and novel gene families across ecological guilds.</title>
        <authorList>
            <consortium name="Lawrence Berkeley National Laboratory"/>
            <person name="Harder C.B."/>
            <person name="Miyauchi S."/>
            <person name="Viragh M."/>
            <person name="Kuo A."/>
            <person name="Thoen E."/>
            <person name="Andreopoulos B."/>
            <person name="Lu D."/>
            <person name="Skrede I."/>
            <person name="Drula E."/>
            <person name="Henrissat B."/>
            <person name="Morin E."/>
            <person name="Kohler A."/>
            <person name="Barry K."/>
            <person name="LaButti K."/>
            <person name="Morin E."/>
            <person name="Salamov A."/>
            <person name="Lipzen A."/>
            <person name="Mereny Z."/>
            <person name="Hegedus B."/>
            <person name="Baldrian P."/>
            <person name="Stursova M."/>
            <person name="Weitz H."/>
            <person name="Taylor A."/>
            <person name="Grigoriev I.V."/>
            <person name="Nagy L.G."/>
            <person name="Martin F."/>
            <person name="Kauserud H."/>
        </authorList>
    </citation>
    <scope>NUCLEOTIDE SEQUENCE</scope>
    <source>
        <strain evidence="2">CBHHK182m</strain>
    </source>
</reference>
<protein>
    <submittedName>
        <fullName evidence="2">Kinase-like domain-containing protein</fullName>
    </submittedName>
</protein>
<dbReference type="PROSITE" id="PS50011">
    <property type="entry name" value="PROTEIN_KINASE_DOM"/>
    <property type="match status" value="1"/>
</dbReference>
<dbReference type="InterPro" id="IPR011009">
    <property type="entry name" value="Kinase-like_dom_sf"/>
</dbReference>
<feature type="domain" description="Protein kinase" evidence="1">
    <location>
        <begin position="1"/>
        <end position="233"/>
    </location>
</feature>
<dbReference type="PANTHER" id="PTHR44329">
    <property type="entry name" value="SERINE/THREONINE-PROTEIN KINASE TNNI3K-RELATED"/>
    <property type="match status" value="1"/>
</dbReference>
<dbReference type="PROSITE" id="PS00108">
    <property type="entry name" value="PROTEIN_KINASE_ST"/>
    <property type="match status" value="1"/>
</dbReference>
<comment type="caution">
    <text evidence="2">The sequence shown here is derived from an EMBL/GenBank/DDBJ whole genome shotgun (WGS) entry which is preliminary data.</text>
</comment>
<evidence type="ECO:0000259" key="1">
    <source>
        <dbReference type="PROSITE" id="PS50011"/>
    </source>
</evidence>
<organism evidence="2 3">
    <name type="scientific">Mycena metata</name>
    <dbReference type="NCBI Taxonomy" id="1033252"/>
    <lineage>
        <taxon>Eukaryota</taxon>
        <taxon>Fungi</taxon>
        <taxon>Dikarya</taxon>
        <taxon>Basidiomycota</taxon>
        <taxon>Agaricomycotina</taxon>
        <taxon>Agaricomycetes</taxon>
        <taxon>Agaricomycetidae</taxon>
        <taxon>Agaricales</taxon>
        <taxon>Marasmiineae</taxon>
        <taxon>Mycenaceae</taxon>
        <taxon>Mycena</taxon>
    </lineage>
</organism>
<dbReference type="GO" id="GO:0005524">
    <property type="term" value="F:ATP binding"/>
    <property type="evidence" value="ECO:0007669"/>
    <property type="project" value="InterPro"/>
</dbReference>
<name>A0AAD7HMV3_9AGAR</name>
<dbReference type="SMART" id="SM00220">
    <property type="entry name" value="S_TKc"/>
    <property type="match status" value="1"/>
</dbReference>